<dbReference type="FunCoup" id="A0A165T9W2">
    <property type="interactions" value="916"/>
</dbReference>
<dbReference type="SUPFAM" id="SSF53335">
    <property type="entry name" value="S-adenosyl-L-methionine-dependent methyltransferases"/>
    <property type="match status" value="1"/>
</dbReference>
<comment type="similarity">
    <text evidence="9">Belongs to the class I-like SAM-binding methyltransferase superfamily. Trm1 family.</text>
</comment>
<dbReference type="OrthoDB" id="6349953at2759"/>
<evidence type="ECO:0000256" key="4">
    <source>
        <dbReference type="ARBA" id="ARBA00022691"/>
    </source>
</evidence>
<keyword evidence="5 9" id="KW-0819">tRNA processing</keyword>
<evidence type="ECO:0000256" key="8">
    <source>
        <dbReference type="ARBA" id="ARBA00051897"/>
    </source>
</evidence>
<proteinExistence type="inferred from homology"/>
<dbReference type="GO" id="GO:0000049">
    <property type="term" value="F:tRNA binding"/>
    <property type="evidence" value="ECO:0007669"/>
    <property type="project" value="UniProtKB-UniRule"/>
</dbReference>
<dbReference type="Pfam" id="PF02005">
    <property type="entry name" value="TRM"/>
    <property type="match status" value="1"/>
</dbReference>
<keyword evidence="6 9" id="KW-0694">RNA-binding</keyword>
<feature type="region of interest" description="Disordered" evidence="10">
    <location>
        <begin position="562"/>
        <end position="584"/>
    </location>
</feature>
<dbReference type="GO" id="GO:0005634">
    <property type="term" value="C:nucleus"/>
    <property type="evidence" value="ECO:0007669"/>
    <property type="project" value="TreeGrafter"/>
</dbReference>
<dbReference type="InterPro" id="IPR042296">
    <property type="entry name" value="tRNA_met_Trm1_C"/>
</dbReference>
<feature type="region of interest" description="Disordered" evidence="10">
    <location>
        <begin position="69"/>
        <end position="116"/>
    </location>
</feature>
<evidence type="ECO:0000313" key="11">
    <source>
        <dbReference type="EMBL" id="KZT26360.1"/>
    </source>
</evidence>
<name>A0A165T9W2_9AGAM</name>
<gene>
    <name evidence="11" type="ORF">NEOLEDRAFT_1091234</name>
</gene>
<feature type="region of interest" description="Disordered" evidence="10">
    <location>
        <begin position="177"/>
        <end position="205"/>
    </location>
</feature>
<evidence type="ECO:0000256" key="7">
    <source>
        <dbReference type="ARBA" id="ARBA00039099"/>
    </source>
</evidence>
<dbReference type="InterPro" id="IPR029063">
    <property type="entry name" value="SAM-dependent_MTases_sf"/>
</dbReference>
<evidence type="ECO:0000256" key="6">
    <source>
        <dbReference type="ARBA" id="ARBA00022884"/>
    </source>
</evidence>
<dbReference type="InterPro" id="IPR002905">
    <property type="entry name" value="Trm1"/>
</dbReference>
<keyword evidence="12" id="KW-1185">Reference proteome</keyword>
<reference evidence="11 12" key="1">
    <citation type="journal article" date="2016" name="Mol. Biol. Evol.">
        <title>Comparative Genomics of Early-Diverging Mushroom-Forming Fungi Provides Insights into the Origins of Lignocellulose Decay Capabilities.</title>
        <authorList>
            <person name="Nagy L.G."/>
            <person name="Riley R."/>
            <person name="Tritt A."/>
            <person name="Adam C."/>
            <person name="Daum C."/>
            <person name="Floudas D."/>
            <person name="Sun H."/>
            <person name="Yadav J.S."/>
            <person name="Pangilinan J."/>
            <person name="Larsson K.H."/>
            <person name="Matsuura K."/>
            <person name="Barry K."/>
            <person name="Labutti K."/>
            <person name="Kuo R."/>
            <person name="Ohm R.A."/>
            <person name="Bhattacharya S.S."/>
            <person name="Shirouzu T."/>
            <person name="Yoshinaga Y."/>
            <person name="Martin F.M."/>
            <person name="Grigoriev I.V."/>
            <person name="Hibbett D.S."/>
        </authorList>
    </citation>
    <scope>NUCLEOTIDE SEQUENCE [LARGE SCALE GENOMIC DNA]</scope>
    <source>
        <strain evidence="11 12">HHB14362 ss-1</strain>
    </source>
</reference>
<evidence type="ECO:0000256" key="1">
    <source>
        <dbReference type="ARBA" id="ARBA00022555"/>
    </source>
</evidence>
<organism evidence="11 12">
    <name type="scientific">Neolentinus lepideus HHB14362 ss-1</name>
    <dbReference type="NCBI Taxonomy" id="1314782"/>
    <lineage>
        <taxon>Eukaryota</taxon>
        <taxon>Fungi</taxon>
        <taxon>Dikarya</taxon>
        <taxon>Basidiomycota</taxon>
        <taxon>Agaricomycotina</taxon>
        <taxon>Agaricomycetes</taxon>
        <taxon>Gloeophyllales</taxon>
        <taxon>Gloeophyllaceae</taxon>
        <taxon>Neolentinus</taxon>
    </lineage>
</organism>
<accession>A0A165T9W2</accession>
<evidence type="ECO:0000313" key="12">
    <source>
        <dbReference type="Proteomes" id="UP000076761"/>
    </source>
</evidence>
<dbReference type="AlphaFoldDB" id="A0A165T9W2"/>
<evidence type="ECO:0000256" key="10">
    <source>
        <dbReference type="SAM" id="MobiDB-lite"/>
    </source>
</evidence>
<dbReference type="GO" id="GO:0002940">
    <property type="term" value="P:tRNA N2-guanine methylation"/>
    <property type="evidence" value="ECO:0007669"/>
    <property type="project" value="TreeGrafter"/>
</dbReference>
<keyword evidence="4 9" id="KW-0949">S-adenosyl-L-methionine</keyword>
<dbReference type="EMBL" id="KV425567">
    <property type="protein sequence ID" value="KZT26360.1"/>
    <property type="molecule type" value="Genomic_DNA"/>
</dbReference>
<evidence type="ECO:0000256" key="3">
    <source>
        <dbReference type="ARBA" id="ARBA00022679"/>
    </source>
</evidence>
<evidence type="ECO:0000256" key="5">
    <source>
        <dbReference type="ARBA" id="ARBA00022694"/>
    </source>
</evidence>
<keyword evidence="1 9" id="KW-0820">tRNA-binding</keyword>
<dbReference type="PROSITE" id="PS51626">
    <property type="entry name" value="SAM_MT_TRM1"/>
    <property type="match status" value="1"/>
</dbReference>
<dbReference type="CDD" id="cd02440">
    <property type="entry name" value="AdoMet_MTases"/>
    <property type="match status" value="1"/>
</dbReference>
<dbReference type="NCBIfam" id="TIGR00308">
    <property type="entry name" value="TRM1"/>
    <property type="match status" value="1"/>
</dbReference>
<dbReference type="EC" id="2.1.1.216" evidence="7 9"/>
<dbReference type="Gene3D" id="3.30.56.70">
    <property type="entry name" value="N2,N2-dimethylguanosine tRNA methyltransferase, C-terminal domain"/>
    <property type="match status" value="1"/>
</dbReference>
<keyword evidence="3 9" id="KW-0808">Transferase</keyword>
<comment type="catalytic activity">
    <reaction evidence="8 9">
        <text>guanosine(26) in tRNA + 2 S-adenosyl-L-methionine = N(2)-dimethylguanosine(26) in tRNA + 2 S-adenosyl-L-homocysteine + 2 H(+)</text>
        <dbReference type="Rhea" id="RHEA:43140"/>
        <dbReference type="Rhea" id="RHEA-COMP:10359"/>
        <dbReference type="Rhea" id="RHEA-COMP:10360"/>
        <dbReference type="ChEBI" id="CHEBI:15378"/>
        <dbReference type="ChEBI" id="CHEBI:57856"/>
        <dbReference type="ChEBI" id="CHEBI:59789"/>
        <dbReference type="ChEBI" id="CHEBI:74269"/>
        <dbReference type="ChEBI" id="CHEBI:74513"/>
        <dbReference type="EC" id="2.1.1.216"/>
    </reaction>
</comment>
<dbReference type="Proteomes" id="UP000076761">
    <property type="component" value="Unassembled WGS sequence"/>
</dbReference>
<dbReference type="FunFam" id="3.40.50.150:FF:000450">
    <property type="entry name" value="N2,N2-dimethylguanosine tRNA methyltransferase, putative"/>
    <property type="match status" value="1"/>
</dbReference>
<dbReference type="InParanoid" id="A0A165T9W2"/>
<evidence type="ECO:0000256" key="2">
    <source>
        <dbReference type="ARBA" id="ARBA00022603"/>
    </source>
</evidence>
<sequence>MSSQSSIIIPEGFTLHTENSASILLPSSNEAFLNPVQEFNRDMSVACIRVYSEELNRDKEAKWRRKQEFKAKKAELGSQKSKAKKLKPSDGTSGSGTHKNGTEEDAPPVQNPPLENSATFKVSEYPSYTIEILEALSATGLRSIRYAKEIPLVKHVIANDLSPSAVEAMRRNINLNGLGLQEDPQPDTAHKESGANSSPKKPQLDKVRVNEGDACALMYNHRSERNRVDVVDLDPYGTAAPFIDGAVQCVKDGGLLCVTCTDLSVLATTNYPEKCFSNYGGIPVKAEYCHEAALRLVLHAISTSAARYGRYIQPLLSLSIDFYVRMFVKVKSQLIEVKKAASKTATYYVCTRCQSFYEQPLAKLVEQVNEKTGNIDVQVKTQVGPTVPERCTECDGTLHIAGPMWSGPLHDTAYVDKVLEHLEANADHYGTATRMRGMLTVAKEELPNAFYFTPAKISGFFHCTCPSLDDVASALLHAGHSISRSHACPGSLKTTASRQDVHDVFRGWIKSHPVKMENISDKSTARQLLAKDPRFEANFKHHSGSVTPSSKVKLVRYQQNPTAYWGPGTKATAGNKRKREQEEP</sequence>
<dbReference type="PANTHER" id="PTHR10631">
    <property type="entry name" value="N 2 ,N 2 -DIMETHYLGUANOSINE TRNA METHYLTRANSFERASE"/>
    <property type="match status" value="1"/>
</dbReference>
<dbReference type="PANTHER" id="PTHR10631:SF3">
    <property type="entry name" value="TRNA (GUANINE(26)-N(2))-DIMETHYLTRANSFERASE"/>
    <property type="match status" value="1"/>
</dbReference>
<dbReference type="GO" id="GO:0160104">
    <property type="term" value="F:tRNA (guanine(26)-N2)-dimethyltransferase activity"/>
    <property type="evidence" value="ECO:0007669"/>
    <property type="project" value="UniProtKB-UniRule"/>
</dbReference>
<dbReference type="FunFam" id="3.30.56.70:FF:000001">
    <property type="entry name" value="tRNA (guanine(26)-N(2))-dimethyltransferase"/>
    <property type="match status" value="1"/>
</dbReference>
<evidence type="ECO:0000256" key="9">
    <source>
        <dbReference type="PROSITE-ProRule" id="PRU00958"/>
    </source>
</evidence>
<dbReference type="STRING" id="1314782.A0A165T9W2"/>
<feature type="compositionally biased region" description="Polar residues" evidence="10">
    <location>
        <begin position="90"/>
        <end position="99"/>
    </location>
</feature>
<dbReference type="Gene3D" id="3.40.50.150">
    <property type="entry name" value="Vaccinia Virus protein VP39"/>
    <property type="match status" value="1"/>
</dbReference>
<keyword evidence="2 9" id="KW-0489">Methyltransferase</keyword>
<protein>
    <recommendedName>
        <fullName evidence="7 9">tRNA (guanine(26)-N(2))-dimethyltransferase</fullName>
        <ecNumber evidence="7 9">2.1.1.216</ecNumber>
    </recommendedName>
</protein>